<dbReference type="InterPro" id="IPR050155">
    <property type="entry name" value="HAD-like_hydrolase_sf"/>
</dbReference>
<dbReference type="SUPFAM" id="SSF56784">
    <property type="entry name" value="HAD-like"/>
    <property type="match status" value="1"/>
</dbReference>
<dbReference type="eggNOG" id="COG0546">
    <property type="taxonomic scope" value="Bacteria"/>
</dbReference>
<evidence type="ECO:0000313" key="2">
    <source>
        <dbReference type="Proteomes" id="UP000002453"/>
    </source>
</evidence>
<name>B7IEV7_THEAB</name>
<dbReference type="SFLD" id="SFLDS00003">
    <property type="entry name" value="Haloacid_Dehalogenase"/>
    <property type="match status" value="1"/>
</dbReference>
<dbReference type="GO" id="GO:0006281">
    <property type="term" value="P:DNA repair"/>
    <property type="evidence" value="ECO:0007669"/>
    <property type="project" value="TreeGrafter"/>
</dbReference>
<dbReference type="PANTHER" id="PTHR43434:SF1">
    <property type="entry name" value="PHOSPHOGLYCOLATE PHOSPHATASE"/>
    <property type="match status" value="1"/>
</dbReference>
<dbReference type="RefSeq" id="WP_012579356.1">
    <property type="nucleotide sequence ID" value="NC_011653.1"/>
</dbReference>
<gene>
    <name evidence="1" type="ordered locus">THA_113</name>
</gene>
<dbReference type="AlphaFoldDB" id="B7IEV7"/>
<dbReference type="Gene3D" id="3.40.50.1000">
    <property type="entry name" value="HAD superfamily/HAD-like"/>
    <property type="match status" value="1"/>
</dbReference>
<organism evidence="1 2">
    <name type="scientific">Thermosipho africanus (strain TCF52B)</name>
    <dbReference type="NCBI Taxonomy" id="484019"/>
    <lineage>
        <taxon>Bacteria</taxon>
        <taxon>Thermotogati</taxon>
        <taxon>Thermotogota</taxon>
        <taxon>Thermotogae</taxon>
        <taxon>Thermotogales</taxon>
        <taxon>Fervidobacteriaceae</taxon>
        <taxon>Thermosipho</taxon>
    </lineage>
</organism>
<dbReference type="Gene3D" id="1.10.150.520">
    <property type="match status" value="1"/>
</dbReference>
<dbReference type="EMBL" id="CP001185">
    <property type="protein sequence ID" value="ACJ74621.1"/>
    <property type="molecule type" value="Genomic_DNA"/>
</dbReference>
<accession>B7IEV7</accession>
<dbReference type="Pfam" id="PF00702">
    <property type="entry name" value="Hydrolase"/>
    <property type="match status" value="1"/>
</dbReference>
<dbReference type="STRING" id="484019.THA_113"/>
<sequence>MYIFVDYDGTLVKNSEEKFMKTYFSILSRKVKLPIEKIFNLVMDSIYEITKIEDPSKNLFERFLESISKKTGKSKDYWYNIFLDFYKNEFDELRKIIKVNKKLTNFIKNSNYKFIFASNPLFPEIAVKKRIDFANLSPENFFYIATMENSHYAKPNPKFFAEILEKIGVAADKCLMIGDTENDKASEKVGIKFINVNNFKPELIKIYFEKYFS</sequence>
<evidence type="ECO:0008006" key="3">
    <source>
        <dbReference type="Google" id="ProtNLM"/>
    </source>
</evidence>
<dbReference type="PANTHER" id="PTHR43434">
    <property type="entry name" value="PHOSPHOGLYCOLATE PHOSPHATASE"/>
    <property type="match status" value="1"/>
</dbReference>
<dbReference type="GO" id="GO:0008967">
    <property type="term" value="F:phosphoglycolate phosphatase activity"/>
    <property type="evidence" value="ECO:0007669"/>
    <property type="project" value="TreeGrafter"/>
</dbReference>
<dbReference type="OrthoDB" id="9809962at2"/>
<dbReference type="KEGG" id="taf:THA_113"/>
<evidence type="ECO:0000313" key="1">
    <source>
        <dbReference type="EMBL" id="ACJ74621.1"/>
    </source>
</evidence>
<protein>
    <recommendedName>
        <fullName evidence="3">Hydrolase</fullName>
    </recommendedName>
</protein>
<reference evidence="1 2" key="1">
    <citation type="journal article" date="2009" name="J. Bacteriol.">
        <title>The genome of Thermosipho africanus TCF52B: lateral genetic connections to the Firmicutes and Archaea.</title>
        <authorList>
            <person name="Nesboe C.L."/>
            <person name="Bapteste E."/>
            <person name="Curtis B."/>
            <person name="Dahle H."/>
            <person name="Lopez P."/>
            <person name="Macleod D."/>
            <person name="Dlutek M."/>
            <person name="Bowman S."/>
            <person name="Zhaxybayeva O."/>
            <person name="Birkeland N.-K."/>
            <person name="Doolittle W.F."/>
        </authorList>
    </citation>
    <scope>NUCLEOTIDE SEQUENCE [LARGE SCALE GENOMIC DNA]</scope>
    <source>
        <strain evidence="1 2">TCF52B</strain>
    </source>
</reference>
<dbReference type="NCBIfam" id="TIGR01549">
    <property type="entry name" value="HAD-SF-IA-v1"/>
    <property type="match status" value="1"/>
</dbReference>
<dbReference type="CDD" id="cd01427">
    <property type="entry name" value="HAD_like"/>
    <property type="match status" value="1"/>
</dbReference>
<dbReference type="GO" id="GO:0005829">
    <property type="term" value="C:cytosol"/>
    <property type="evidence" value="ECO:0007669"/>
    <property type="project" value="TreeGrafter"/>
</dbReference>
<dbReference type="InterPro" id="IPR006439">
    <property type="entry name" value="HAD-SF_hydro_IA"/>
</dbReference>
<dbReference type="Proteomes" id="UP000002453">
    <property type="component" value="Chromosome"/>
</dbReference>
<dbReference type="InterPro" id="IPR023214">
    <property type="entry name" value="HAD_sf"/>
</dbReference>
<dbReference type="InterPro" id="IPR036412">
    <property type="entry name" value="HAD-like_sf"/>
</dbReference>
<dbReference type="HOGENOM" id="CLU_064956_1_0_0"/>
<dbReference type="SFLD" id="SFLDG01129">
    <property type="entry name" value="C1.5:_HAD__Beta-PGM__Phosphata"/>
    <property type="match status" value="1"/>
</dbReference>
<proteinExistence type="predicted"/>
<keyword evidence="2" id="KW-1185">Reference proteome</keyword>